<evidence type="ECO:0000313" key="1">
    <source>
        <dbReference type="EMBL" id="LAA95001.1"/>
    </source>
</evidence>
<accession>A0A2D4JES8</accession>
<dbReference type="AlphaFoldDB" id="A0A2D4JES8"/>
<reference evidence="1" key="1">
    <citation type="submission" date="2017-07" db="EMBL/GenBank/DDBJ databases">
        <authorList>
            <person name="Mikheyev A."/>
            <person name="Grau M."/>
        </authorList>
    </citation>
    <scope>NUCLEOTIDE SEQUENCE</scope>
    <source>
        <tissue evidence="1">Venom_gland</tissue>
    </source>
</reference>
<proteinExistence type="predicted"/>
<sequence length="99" mass="11596">MYVCICMYVCMYVVCACVCMHRHAHCTPFFYIQQKAAYIENQSRILSLQPAQKIFKNKKSNIITESFQELFPSKESCATLTVLFPFLVFLSNYLKARNF</sequence>
<organism evidence="1">
    <name type="scientific">Micrurus lemniscatus lemniscatus</name>
    <dbReference type="NCBI Taxonomy" id="129467"/>
    <lineage>
        <taxon>Eukaryota</taxon>
        <taxon>Metazoa</taxon>
        <taxon>Chordata</taxon>
        <taxon>Craniata</taxon>
        <taxon>Vertebrata</taxon>
        <taxon>Euteleostomi</taxon>
        <taxon>Lepidosauria</taxon>
        <taxon>Squamata</taxon>
        <taxon>Bifurcata</taxon>
        <taxon>Unidentata</taxon>
        <taxon>Episquamata</taxon>
        <taxon>Toxicofera</taxon>
        <taxon>Serpentes</taxon>
        <taxon>Colubroidea</taxon>
        <taxon>Elapidae</taxon>
        <taxon>Elapinae</taxon>
        <taxon>Micrurus</taxon>
    </lineage>
</organism>
<name>A0A2D4JES8_MICLE</name>
<dbReference type="EMBL" id="IACK01174992">
    <property type="protein sequence ID" value="LAA95000.1"/>
    <property type="molecule type" value="Transcribed_RNA"/>
</dbReference>
<reference evidence="1" key="2">
    <citation type="submission" date="2017-11" db="EMBL/GenBank/DDBJ databases">
        <title>Coralsnake Venomics: Analyses of Venom Gland Transcriptomes and Proteomes of Six Brazilian Taxa.</title>
        <authorList>
            <person name="Aird S.D."/>
            <person name="Jorge da Silva N."/>
            <person name="Qiu L."/>
            <person name="Villar-Briones A."/>
            <person name="Aparecida-Saddi V."/>
            <person name="Campos-Telles M.P."/>
            <person name="Grau M."/>
            <person name="Mikheyev A.S."/>
        </authorList>
    </citation>
    <scope>NUCLEOTIDE SEQUENCE</scope>
    <source>
        <tissue evidence="1">Venom_gland</tissue>
    </source>
</reference>
<dbReference type="EMBL" id="IACK01174993">
    <property type="protein sequence ID" value="LAA95001.1"/>
    <property type="molecule type" value="Transcribed_RNA"/>
</dbReference>
<protein>
    <submittedName>
        <fullName evidence="1">Uncharacterized protein</fullName>
    </submittedName>
</protein>